<dbReference type="RefSeq" id="WP_032811589.1">
    <property type="nucleotide sequence ID" value="NZ_CP014324.1"/>
</dbReference>
<dbReference type="PANTHER" id="PTHR43479:SF11">
    <property type="entry name" value="ACREF_ENVCD OPERON REPRESSOR-RELATED"/>
    <property type="match status" value="1"/>
</dbReference>
<evidence type="ECO:0000256" key="2">
    <source>
        <dbReference type="PROSITE-ProRule" id="PRU00335"/>
    </source>
</evidence>
<feature type="domain" description="HTH tetR-type" evidence="3">
    <location>
        <begin position="8"/>
        <end position="68"/>
    </location>
</feature>
<dbReference type="PANTHER" id="PTHR43479">
    <property type="entry name" value="ACREF/ENVCD OPERON REPRESSOR-RELATED"/>
    <property type="match status" value="1"/>
</dbReference>
<dbReference type="PRINTS" id="PR00455">
    <property type="entry name" value="HTHTETR"/>
</dbReference>
<reference evidence="6 8" key="2">
    <citation type="submission" date="2018-08" db="EMBL/GenBank/DDBJ databases">
        <authorList>
            <person name="Lorentzen P. G. S. M."/>
        </authorList>
    </citation>
    <scope>NUCLEOTIDE SEQUENCE [LARGE SCALE GENOMIC DNA]</scope>
    <source>
        <strain evidence="6 8">CRBO_1381</strain>
    </source>
</reference>
<dbReference type="Proteomes" id="UP000181728">
    <property type="component" value="Unassembled WGS sequence"/>
</dbReference>
<evidence type="ECO:0000313" key="4">
    <source>
        <dbReference type="EMBL" id="MDV7715008.1"/>
    </source>
</evidence>
<dbReference type="Pfam" id="PF16295">
    <property type="entry name" value="TetR_C_10"/>
    <property type="match status" value="1"/>
</dbReference>
<dbReference type="EMBL" id="MLOK01000011">
    <property type="protein sequence ID" value="OIM22087.1"/>
    <property type="molecule type" value="Genomic_DNA"/>
</dbReference>
<reference evidence="4" key="3">
    <citation type="submission" date="2019-10" db="EMBL/GenBank/DDBJ databases">
        <title>Malate fermentation in French cider.</title>
        <authorList>
            <person name="Cousin F.J."/>
            <person name="Medina Fernandez S."/>
            <person name="Misery B."/>
            <person name="Laplace J.-M."/>
            <person name="Cretenet M."/>
        </authorList>
    </citation>
    <scope>NUCLEOTIDE SEQUENCE</scope>
    <source>
        <strain evidence="4">UCMA15129</strain>
    </source>
</reference>
<dbReference type="GO" id="GO:0003677">
    <property type="term" value="F:DNA binding"/>
    <property type="evidence" value="ECO:0007669"/>
    <property type="project" value="UniProtKB-UniRule"/>
</dbReference>
<dbReference type="PROSITE" id="PS01081">
    <property type="entry name" value="HTH_TETR_1"/>
    <property type="match status" value="1"/>
</dbReference>
<dbReference type="Proteomes" id="UP000294726">
    <property type="component" value="Chromosome"/>
</dbReference>
<evidence type="ECO:0000256" key="1">
    <source>
        <dbReference type="ARBA" id="ARBA00023125"/>
    </source>
</evidence>
<dbReference type="InterPro" id="IPR001647">
    <property type="entry name" value="HTH_TetR"/>
</dbReference>
<dbReference type="Proteomes" id="UP001281024">
    <property type="component" value="Unassembled WGS sequence"/>
</dbReference>
<dbReference type="InterPro" id="IPR023772">
    <property type="entry name" value="DNA-bd_HTH_TetR-type_CS"/>
</dbReference>
<keyword evidence="1 2" id="KW-0238">DNA-binding</keyword>
<evidence type="ECO:0000313" key="8">
    <source>
        <dbReference type="Proteomes" id="UP000294726"/>
    </source>
</evidence>
<evidence type="ECO:0000313" key="7">
    <source>
        <dbReference type="Proteomes" id="UP000181728"/>
    </source>
</evidence>
<dbReference type="PROSITE" id="PS50977">
    <property type="entry name" value="HTH_TETR_2"/>
    <property type="match status" value="1"/>
</dbReference>
<accession>A0A3S7H4C2</accession>
<dbReference type="InterPro" id="IPR032551">
    <property type="entry name" value="BscR_C"/>
</dbReference>
<dbReference type="AlphaFoldDB" id="A0A3S7H4C2"/>
<proteinExistence type="predicted"/>
<organism evidence="5 7">
    <name type="scientific">Oenococcus oeni</name>
    <name type="common">Leuconostoc oenos</name>
    <dbReference type="NCBI Taxonomy" id="1247"/>
    <lineage>
        <taxon>Bacteria</taxon>
        <taxon>Bacillati</taxon>
        <taxon>Bacillota</taxon>
        <taxon>Bacilli</taxon>
        <taxon>Lactobacillales</taxon>
        <taxon>Lactobacillaceae</taxon>
        <taxon>Oenococcus</taxon>
    </lineage>
</organism>
<feature type="DNA-binding region" description="H-T-H motif" evidence="2">
    <location>
        <begin position="31"/>
        <end position="50"/>
    </location>
</feature>
<dbReference type="EMBL" id="LR031358">
    <property type="protein sequence ID" value="VDB97176.1"/>
    <property type="molecule type" value="Genomic_DNA"/>
</dbReference>
<evidence type="ECO:0000259" key="3">
    <source>
        <dbReference type="PROSITE" id="PS50977"/>
    </source>
</evidence>
<sequence length="193" mass="22182">MPETIKNISKKDAIFKAALQLFSHRSFDGTTIPEIARVANVGAGTIYRYFISKEDLVNELFVRVLDDFTEHLQVGLHGQMDTRTRFHHLFNNAWNYVMNNVEAFLFINLNDEATYLNDRSRKSFSRMWDYIAEMVEQGADKGELIKLDPKFVASLVYGPLIPISKRFNNDNRQASQALAKALEEATWRAISTD</sequence>
<protein>
    <submittedName>
        <fullName evidence="5">TetR family transcriptional regulator</fullName>
    </submittedName>
</protein>
<reference evidence="5 7" key="1">
    <citation type="journal article" date="2016" name="BMC Genomics">
        <title>Consensus pan-genome assembly of the specialised wine bacterium Oenococcus oeni.</title>
        <authorList>
            <person name="Sternes P.R."/>
            <person name="Borneman A.R."/>
        </authorList>
    </citation>
    <scope>NUCLEOTIDE SEQUENCE [LARGE SCALE GENOMIC DNA]</scope>
    <source>
        <strain evidence="5 7">AWRIB661</strain>
    </source>
</reference>
<gene>
    <name evidence="5" type="ORF">ATX59_00940</name>
    <name evidence="4" type="ORF">GA838_04385</name>
    <name evidence="6" type="ORF">OENI_0180</name>
</gene>
<dbReference type="SUPFAM" id="SSF46689">
    <property type="entry name" value="Homeodomain-like"/>
    <property type="match status" value="1"/>
</dbReference>
<dbReference type="EMBL" id="WERV01000003">
    <property type="protein sequence ID" value="MDV7715008.1"/>
    <property type="molecule type" value="Genomic_DNA"/>
</dbReference>
<evidence type="ECO:0000313" key="6">
    <source>
        <dbReference type="EMBL" id="VDB97176.1"/>
    </source>
</evidence>
<dbReference type="InterPro" id="IPR009057">
    <property type="entry name" value="Homeodomain-like_sf"/>
</dbReference>
<dbReference type="Gene3D" id="1.10.357.10">
    <property type="entry name" value="Tetracycline Repressor, domain 2"/>
    <property type="match status" value="1"/>
</dbReference>
<dbReference type="SUPFAM" id="SSF48498">
    <property type="entry name" value="Tetracyclin repressor-like, C-terminal domain"/>
    <property type="match status" value="1"/>
</dbReference>
<name>A0A3S7H4C2_OENOE</name>
<evidence type="ECO:0000313" key="5">
    <source>
        <dbReference type="EMBL" id="OIM22087.1"/>
    </source>
</evidence>
<dbReference type="Pfam" id="PF00440">
    <property type="entry name" value="TetR_N"/>
    <property type="match status" value="1"/>
</dbReference>
<dbReference type="InterPro" id="IPR036271">
    <property type="entry name" value="Tet_transcr_reg_TetR-rel_C_sf"/>
</dbReference>
<dbReference type="InterPro" id="IPR050624">
    <property type="entry name" value="HTH-type_Tx_Regulator"/>
</dbReference>